<organism evidence="8 9">
    <name type="scientific">Shewanella maritima</name>
    <dbReference type="NCBI Taxonomy" id="2520507"/>
    <lineage>
        <taxon>Bacteria</taxon>
        <taxon>Pseudomonadati</taxon>
        <taxon>Pseudomonadota</taxon>
        <taxon>Gammaproteobacteria</taxon>
        <taxon>Alteromonadales</taxon>
        <taxon>Shewanellaceae</taxon>
        <taxon>Shewanella</taxon>
    </lineage>
</organism>
<proteinExistence type="inferred from homology"/>
<dbReference type="RefSeq" id="WP_130602117.1">
    <property type="nucleotide sequence ID" value="NZ_CP036200.1"/>
</dbReference>
<dbReference type="PANTHER" id="PTHR30250">
    <property type="entry name" value="PST FAMILY PREDICTED COLANIC ACID TRANSPORTER"/>
    <property type="match status" value="1"/>
</dbReference>
<evidence type="ECO:0000313" key="9">
    <source>
        <dbReference type="Proteomes" id="UP000291106"/>
    </source>
</evidence>
<evidence type="ECO:0000256" key="1">
    <source>
        <dbReference type="ARBA" id="ARBA00004651"/>
    </source>
</evidence>
<keyword evidence="3" id="KW-1003">Cell membrane</keyword>
<evidence type="ECO:0000256" key="6">
    <source>
        <dbReference type="ARBA" id="ARBA00023136"/>
    </source>
</evidence>
<feature type="transmembrane region" description="Helical" evidence="7">
    <location>
        <begin position="404"/>
        <end position="422"/>
    </location>
</feature>
<protein>
    <submittedName>
        <fullName evidence="8">Polysaccharide biosynthesis protein</fullName>
    </submittedName>
</protein>
<feature type="transmembrane region" description="Helical" evidence="7">
    <location>
        <begin position="21"/>
        <end position="41"/>
    </location>
</feature>
<evidence type="ECO:0000256" key="2">
    <source>
        <dbReference type="ARBA" id="ARBA00007430"/>
    </source>
</evidence>
<feature type="transmembrane region" description="Helical" evidence="7">
    <location>
        <begin position="134"/>
        <end position="158"/>
    </location>
</feature>
<comment type="similarity">
    <text evidence="2">Belongs to the polysaccharide synthase family.</text>
</comment>
<keyword evidence="6 7" id="KW-0472">Membrane</keyword>
<comment type="subcellular location">
    <subcellularLocation>
        <location evidence="1">Cell membrane</location>
        <topology evidence="1">Multi-pass membrane protein</topology>
    </subcellularLocation>
</comment>
<evidence type="ECO:0000256" key="4">
    <source>
        <dbReference type="ARBA" id="ARBA00022692"/>
    </source>
</evidence>
<evidence type="ECO:0000313" key="8">
    <source>
        <dbReference type="EMBL" id="QBF84222.1"/>
    </source>
</evidence>
<evidence type="ECO:0000256" key="3">
    <source>
        <dbReference type="ARBA" id="ARBA00022475"/>
    </source>
</evidence>
<keyword evidence="5 7" id="KW-1133">Transmembrane helix</keyword>
<dbReference type="EMBL" id="CP036200">
    <property type="protein sequence ID" value="QBF84222.1"/>
    <property type="molecule type" value="Genomic_DNA"/>
</dbReference>
<feature type="transmembrane region" description="Helical" evidence="7">
    <location>
        <begin position="428"/>
        <end position="449"/>
    </location>
</feature>
<keyword evidence="4 7" id="KW-0812">Transmembrane</keyword>
<dbReference type="Pfam" id="PF13440">
    <property type="entry name" value="Polysacc_synt_3"/>
    <property type="match status" value="1"/>
</dbReference>
<feature type="transmembrane region" description="Helical" evidence="7">
    <location>
        <begin position="61"/>
        <end position="83"/>
    </location>
</feature>
<dbReference type="AlphaFoldDB" id="A0A411PL33"/>
<evidence type="ECO:0000256" key="7">
    <source>
        <dbReference type="SAM" id="Phobius"/>
    </source>
</evidence>
<reference evidence="8 9" key="1">
    <citation type="submission" date="2019-02" db="EMBL/GenBank/DDBJ databases">
        <title>Shewanella sp. D4-2 isolated from Dokdo Island.</title>
        <authorList>
            <person name="Baek K."/>
        </authorList>
    </citation>
    <scope>NUCLEOTIDE SEQUENCE [LARGE SCALE GENOMIC DNA]</scope>
    <source>
        <strain evidence="8 9">D4-2</strain>
    </source>
</reference>
<dbReference type="PANTHER" id="PTHR30250:SF10">
    <property type="entry name" value="LIPOPOLYSACCHARIDE BIOSYNTHESIS PROTEIN WZXC"/>
    <property type="match status" value="1"/>
</dbReference>
<evidence type="ECO:0000256" key="5">
    <source>
        <dbReference type="ARBA" id="ARBA00022989"/>
    </source>
</evidence>
<dbReference type="GO" id="GO:0005886">
    <property type="term" value="C:plasma membrane"/>
    <property type="evidence" value="ECO:0007669"/>
    <property type="project" value="UniProtKB-SubCell"/>
</dbReference>
<dbReference type="Proteomes" id="UP000291106">
    <property type="component" value="Chromosome"/>
</dbReference>
<dbReference type="KEGG" id="smai:EXU30_17245"/>
<accession>A0A411PL33</accession>
<feature type="transmembrane region" description="Helical" evidence="7">
    <location>
        <begin position="179"/>
        <end position="208"/>
    </location>
</feature>
<feature type="transmembrane region" description="Helical" evidence="7">
    <location>
        <begin position="104"/>
        <end position="128"/>
    </location>
</feature>
<sequence>MFLASKWQTCRQTSRRAYSQAIAGFSALGKSMLWLGSAQFSGRLVRVVSSILLARIFTPEIFGQVAIIVTSFELICTLTRRITSVTLIRMNDEDFAKHLSSANWVNIIVCVFALLLMVIVGFGLVYYYQMPSLLWPMIVMSASFLLLPLGMNYATLNLRNNNMRIVGRANLWQTISDGVLTALLAIAGMGIWAVIIPKVLVIFVWIAVHRYQNPLPSHGNAKRKFQTGYSAAKFNTAKSQCTMLLRTGVPVVLSDVVIALRQHIDYLLIGYFLGLEALGVYFFVYNISLGISLGLVNSFGTAFYSYICSHSKSKLQALKPENTQDCQRRKFINSSFAIMAVTSVIIISQTALAPWYVPFIYGDKWLATDALSLFTFLCLSGLTRPLAEAASQLLLANNLGKLNLKINLFLTATLAAAIIVGAQISTLAVAQAVMLCCLTLMPAVFYFSYNKVFRTNAHLSIGESL</sequence>
<gene>
    <name evidence="8" type="ORF">EXU30_17245</name>
</gene>
<dbReference type="InterPro" id="IPR050833">
    <property type="entry name" value="Poly_Biosynth_Transport"/>
</dbReference>
<name>A0A411PL33_9GAMM</name>
<feature type="transmembrane region" description="Helical" evidence="7">
    <location>
        <begin position="331"/>
        <end position="353"/>
    </location>
</feature>
<dbReference type="OrthoDB" id="9770347at2"/>
<keyword evidence="9" id="KW-1185">Reference proteome</keyword>